<protein>
    <submittedName>
        <fullName evidence="1">Uncharacterized protein</fullName>
    </submittedName>
</protein>
<gene>
    <name evidence="1" type="ORF">HK100_004319</name>
</gene>
<name>A0AAD5SUJ7_9FUNG</name>
<accession>A0AAD5SUJ7</accession>
<dbReference type="AlphaFoldDB" id="A0AAD5SUJ7"/>
<dbReference type="Proteomes" id="UP001211907">
    <property type="component" value="Unassembled WGS sequence"/>
</dbReference>
<evidence type="ECO:0000313" key="2">
    <source>
        <dbReference type="Proteomes" id="UP001211907"/>
    </source>
</evidence>
<comment type="caution">
    <text evidence="1">The sequence shown here is derived from an EMBL/GenBank/DDBJ whole genome shotgun (WGS) entry which is preliminary data.</text>
</comment>
<proteinExistence type="predicted"/>
<reference evidence="1" key="1">
    <citation type="submission" date="2020-05" db="EMBL/GenBank/DDBJ databases">
        <title>Phylogenomic resolution of chytrid fungi.</title>
        <authorList>
            <person name="Stajich J.E."/>
            <person name="Amses K."/>
            <person name="Simmons R."/>
            <person name="Seto K."/>
            <person name="Myers J."/>
            <person name="Bonds A."/>
            <person name="Quandt C.A."/>
            <person name="Barry K."/>
            <person name="Liu P."/>
            <person name="Grigoriev I."/>
            <person name="Longcore J.E."/>
            <person name="James T.Y."/>
        </authorList>
    </citation>
    <scope>NUCLEOTIDE SEQUENCE</scope>
    <source>
        <strain evidence="1">JEL0513</strain>
    </source>
</reference>
<dbReference type="InterPro" id="IPR036397">
    <property type="entry name" value="RNaseH_sf"/>
</dbReference>
<dbReference type="Gene3D" id="3.30.420.10">
    <property type="entry name" value="Ribonuclease H-like superfamily/Ribonuclease H"/>
    <property type="match status" value="1"/>
</dbReference>
<dbReference type="GO" id="GO:0003676">
    <property type="term" value="F:nucleic acid binding"/>
    <property type="evidence" value="ECO:0007669"/>
    <property type="project" value="InterPro"/>
</dbReference>
<evidence type="ECO:0000313" key="1">
    <source>
        <dbReference type="EMBL" id="KAJ3102743.1"/>
    </source>
</evidence>
<keyword evidence="2" id="KW-1185">Reference proteome</keyword>
<dbReference type="EMBL" id="JADGJH010002146">
    <property type="protein sequence ID" value="KAJ3102743.1"/>
    <property type="molecule type" value="Genomic_DNA"/>
</dbReference>
<organism evidence="1 2">
    <name type="scientific">Physocladia obscura</name>
    <dbReference type="NCBI Taxonomy" id="109957"/>
    <lineage>
        <taxon>Eukaryota</taxon>
        <taxon>Fungi</taxon>
        <taxon>Fungi incertae sedis</taxon>
        <taxon>Chytridiomycota</taxon>
        <taxon>Chytridiomycota incertae sedis</taxon>
        <taxon>Chytridiomycetes</taxon>
        <taxon>Chytridiales</taxon>
        <taxon>Chytriomycetaceae</taxon>
        <taxon>Physocladia</taxon>
    </lineage>
</organism>
<sequence length="143" mass="16309">PQEISCRWPETPQLPGSMIFLDGLQINPPYQNKYPFVLVVSDQGSTFNWHAYSEHKDGFLVNAMRLIESITEYHALTVKIARLDPGELGTSHFFNEYCLYKHIHLEPGPRKTPSQDGGGERPLQTLVNLTRALCIQGKCPWNR</sequence>
<feature type="non-terminal residue" evidence="1">
    <location>
        <position position="1"/>
    </location>
</feature>
<dbReference type="SUPFAM" id="SSF53098">
    <property type="entry name" value="Ribonuclease H-like"/>
    <property type="match status" value="1"/>
</dbReference>
<dbReference type="InterPro" id="IPR012337">
    <property type="entry name" value="RNaseH-like_sf"/>
</dbReference>